<dbReference type="RefSeq" id="WP_143872210.1">
    <property type="nucleotide sequence ID" value="NZ_CP041660.1"/>
</dbReference>
<dbReference type="Proteomes" id="UP001467690">
    <property type="component" value="Unassembled WGS sequence"/>
</dbReference>
<dbReference type="InterPro" id="IPR005232">
    <property type="entry name" value="LarE"/>
</dbReference>
<organism evidence="1 2">
    <name type="scientific">Catenovulum sediminis</name>
    <dbReference type="NCBI Taxonomy" id="1740262"/>
    <lineage>
        <taxon>Bacteria</taxon>
        <taxon>Pseudomonadati</taxon>
        <taxon>Pseudomonadota</taxon>
        <taxon>Gammaproteobacteria</taxon>
        <taxon>Alteromonadales</taxon>
        <taxon>Alteromonadaceae</taxon>
        <taxon>Catenovulum</taxon>
    </lineage>
</organism>
<gene>
    <name evidence="1" type="ORF">ABS311_14375</name>
</gene>
<protein>
    <recommendedName>
        <fullName evidence="3">Adenine nucleotide alpha hydrolase</fullName>
    </recommendedName>
</protein>
<keyword evidence="2" id="KW-1185">Reference proteome</keyword>
<dbReference type="InterPro" id="IPR014729">
    <property type="entry name" value="Rossmann-like_a/b/a_fold"/>
</dbReference>
<dbReference type="InterPro" id="IPR052188">
    <property type="entry name" value="Ni-pincer_cofactor_biosynth"/>
</dbReference>
<accession>A0ABV1RJE8</accession>
<name>A0ABV1RJE8_9ALTE</name>
<dbReference type="PIRSF" id="PIRSF006661">
    <property type="entry name" value="PP-lp_UCP006661"/>
    <property type="match status" value="1"/>
</dbReference>
<dbReference type="PANTHER" id="PTHR43169:SF2">
    <property type="entry name" value="NAD_GMP SYNTHASE DOMAIN-CONTAINING PROTEIN"/>
    <property type="match status" value="1"/>
</dbReference>
<sequence length="264" mass="29911">MVFVEDKLKQLIDVLNQYPTLAVAVSGGVDSMLLMYVANSFADSDVIAAHAYSPAVPSSAFKLIQSYTLNYGWTLKLLDAQELKEERYKNNPVNRCYYCKRNLYQRIAHCFNRTIASGTNLDDLSDYRPGLQAAEEYSVVHPYVKANMTKGDIYELAAYLNLQELKCLPPQPCLASRIETGISIKQTTLKFIDLLESKLKDIMQKTDTVRCRITQQGVVVELGNMPDDTLLMQIMQYVKQECEQHNYVFSGVRPYQKGSAFKSA</sequence>
<proteinExistence type="predicted"/>
<dbReference type="SUPFAM" id="SSF52402">
    <property type="entry name" value="Adenine nucleotide alpha hydrolases-like"/>
    <property type="match status" value="1"/>
</dbReference>
<dbReference type="PANTHER" id="PTHR43169">
    <property type="entry name" value="EXSB FAMILY PROTEIN"/>
    <property type="match status" value="1"/>
</dbReference>
<dbReference type="EMBL" id="JBELOE010000239">
    <property type="protein sequence ID" value="MER2493066.1"/>
    <property type="molecule type" value="Genomic_DNA"/>
</dbReference>
<evidence type="ECO:0000313" key="1">
    <source>
        <dbReference type="EMBL" id="MER2493066.1"/>
    </source>
</evidence>
<evidence type="ECO:0008006" key="3">
    <source>
        <dbReference type="Google" id="ProtNLM"/>
    </source>
</evidence>
<evidence type="ECO:0000313" key="2">
    <source>
        <dbReference type="Proteomes" id="UP001467690"/>
    </source>
</evidence>
<dbReference type="Gene3D" id="3.40.50.620">
    <property type="entry name" value="HUPs"/>
    <property type="match status" value="1"/>
</dbReference>
<reference evidence="1 2" key="1">
    <citation type="submission" date="2024-06" db="EMBL/GenBank/DDBJ databases">
        <authorList>
            <person name="Chen R.Y."/>
        </authorList>
    </citation>
    <scope>NUCLEOTIDE SEQUENCE [LARGE SCALE GENOMIC DNA]</scope>
    <source>
        <strain evidence="1 2">D2</strain>
    </source>
</reference>
<comment type="caution">
    <text evidence="1">The sequence shown here is derived from an EMBL/GenBank/DDBJ whole genome shotgun (WGS) entry which is preliminary data.</text>
</comment>